<comment type="caution">
    <text evidence="3">The sequence shown here is derived from an EMBL/GenBank/DDBJ whole genome shotgun (WGS) entry which is preliminary data.</text>
</comment>
<evidence type="ECO:0000313" key="3">
    <source>
        <dbReference type="EMBL" id="RRJ30992.1"/>
    </source>
</evidence>
<evidence type="ECO:0000313" key="4">
    <source>
        <dbReference type="Proteomes" id="UP000282322"/>
    </source>
</evidence>
<accession>A0A3P3RBY8</accession>
<feature type="compositionally biased region" description="Polar residues" evidence="2">
    <location>
        <begin position="73"/>
        <end position="82"/>
    </location>
</feature>
<sequence>MGATKTIAVSETAYERLKRRKREGESFGDVVERLAGERSLLEFAGTGTPDDGFADAVDDASTSLDRSTEETAQELTENMNDT</sequence>
<dbReference type="Proteomes" id="UP000282322">
    <property type="component" value="Unassembled WGS sequence"/>
</dbReference>
<dbReference type="AlphaFoldDB" id="A0A3P3RBY8"/>
<dbReference type="Pfam" id="PF02697">
    <property type="entry name" value="VAPB_antitox"/>
    <property type="match status" value="1"/>
</dbReference>
<keyword evidence="4" id="KW-1185">Reference proteome</keyword>
<evidence type="ECO:0008006" key="5">
    <source>
        <dbReference type="Google" id="ProtNLM"/>
    </source>
</evidence>
<proteinExistence type="predicted"/>
<dbReference type="InterPro" id="IPR003847">
    <property type="entry name" value="Put_antitoxin"/>
</dbReference>
<protein>
    <recommendedName>
        <fullName evidence="5">Antitoxin</fullName>
    </recommendedName>
</protein>
<name>A0A3P3RBY8_9EURY</name>
<dbReference type="RefSeq" id="WP_124954648.1">
    <property type="nucleotide sequence ID" value="NZ_RRCH01000017.1"/>
</dbReference>
<keyword evidence="1" id="KW-1277">Toxin-antitoxin system</keyword>
<gene>
    <name evidence="3" type="ORF">EIK79_08250</name>
</gene>
<evidence type="ECO:0000256" key="1">
    <source>
        <dbReference type="ARBA" id="ARBA00022649"/>
    </source>
</evidence>
<organism evidence="3 4">
    <name type="scientific">Halocatena pleomorpha</name>
    <dbReference type="NCBI Taxonomy" id="1785090"/>
    <lineage>
        <taxon>Archaea</taxon>
        <taxon>Methanobacteriati</taxon>
        <taxon>Methanobacteriota</taxon>
        <taxon>Stenosarchaea group</taxon>
        <taxon>Halobacteria</taxon>
        <taxon>Halobacteriales</taxon>
        <taxon>Natronomonadaceae</taxon>
        <taxon>Halocatena</taxon>
    </lineage>
</organism>
<dbReference type="EMBL" id="RRCH01000017">
    <property type="protein sequence ID" value="RRJ30992.1"/>
    <property type="molecule type" value="Genomic_DNA"/>
</dbReference>
<feature type="region of interest" description="Disordered" evidence="2">
    <location>
        <begin position="43"/>
        <end position="82"/>
    </location>
</feature>
<dbReference type="OrthoDB" id="9187at2157"/>
<reference evidence="3 4" key="1">
    <citation type="submission" date="2018-11" db="EMBL/GenBank/DDBJ databases">
        <title>Taxonoimc description of Halomarina strain SPP-AMP-1.</title>
        <authorList>
            <person name="Pal Y."/>
            <person name="Srinivasana K."/>
            <person name="Verma A."/>
            <person name="Kumar P."/>
        </authorList>
    </citation>
    <scope>NUCLEOTIDE SEQUENCE [LARGE SCALE GENOMIC DNA]</scope>
    <source>
        <strain evidence="3 4">SPP-AMP-1</strain>
    </source>
</reference>
<evidence type="ECO:0000256" key="2">
    <source>
        <dbReference type="SAM" id="MobiDB-lite"/>
    </source>
</evidence>